<sequence>MDGLNFSWDRRAIPALPGGISRDEIAHTLAHNLADCVWNTAALEGNSFTIREVKSLMDGEQVAGHPISEVRQIADTAEAYTWLLAQVRTDSLDWDRETSDHSNGILARHEALVAGQFRTSEVSVHLGARGAYTPPPAGDLEDHYRAGISALGNIERPDERALAYFAFGARAQFYFDGNKRTSRHGMNAILMSAGHHPIVVPVARELEFDEACVSMFADADATEIMQFLASCTA</sequence>
<keyword evidence="3" id="KW-1185">Reference proteome</keyword>
<dbReference type="EMBL" id="JBHMAS010000006">
    <property type="protein sequence ID" value="MFB9779496.1"/>
    <property type="molecule type" value="Genomic_DNA"/>
</dbReference>
<evidence type="ECO:0000313" key="3">
    <source>
        <dbReference type="Proteomes" id="UP001589587"/>
    </source>
</evidence>
<feature type="domain" description="Fido" evidence="1">
    <location>
        <begin position="100"/>
        <end position="230"/>
    </location>
</feature>
<dbReference type="Proteomes" id="UP001589587">
    <property type="component" value="Unassembled WGS sequence"/>
</dbReference>
<dbReference type="RefSeq" id="WP_378374201.1">
    <property type="nucleotide sequence ID" value="NZ_JBHMAS010000006.1"/>
</dbReference>
<dbReference type="PROSITE" id="PS51459">
    <property type="entry name" value="FIDO"/>
    <property type="match status" value="1"/>
</dbReference>
<dbReference type="InterPro" id="IPR003812">
    <property type="entry name" value="Fido"/>
</dbReference>
<gene>
    <name evidence="2" type="ORF">ACFFQ6_07375</name>
</gene>
<evidence type="ECO:0000313" key="2">
    <source>
        <dbReference type="EMBL" id="MFB9779496.1"/>
    </source>
</evidence>
<evidence type="ECO:0000259" key="1">
    <source>
        <dbReference type="PROSITE" id="PS51459"/>
    </source>
</evidence>
<dbReference type="InterPro" id="IPR036597">
    <property type="entry name" value="Fido-like_dom_sf"/>
</dbReference>
<proteinExistence type="predicted"/>
<comment type="caution">
    <text evidence="2">The sequence shown here is derived from an EMBL/GenBank/DDBJ whole genome shotgun (WGS) entry which is preliminary data.</text>
</comment>
<reference evidence="2 3" key="1">
    <citation type="submission" date="2024-09" db="EMBL/GenBank/DDBJ databases">
        <authorList>
            <person name="Sun Q."/>
            <person name="Mori K."/>
        </authorList>
    </citation>
    <scope>NUCLEOTIDE SEQUENCE [LARGE SCALE GENOMIC DNA]</scope>
    <source>
        <strain evidence="2 3">JCM 11411</strain>
    </source>
</reference>
<protein>
    <submittedName>
        <fullName evidence="2">Cell filamentation protein Fic</fullName>
    </submittedName>
</protein>
<dbReference type="Gene3D" id="1.10.3290.10">
    <property type="entry name" value="Fido-like domain"/>
    <property type="match status" value="1"/>
</dbReference>
<dbReference type="SUPFAM" id="SSF140931">
    <property type="entry name" value="Fic-like"/>
    <property type="match status" value="1"/>
</dbReference>
<accession>A0ABV5XAQ3</accession>
<organism evidence="2 3">
    <name type="scientific">Rhodococcus baikonurensis</name>
    <dbReference type="NCBI Taxonomy" id="172041"/>
    <lineage>
        <taxon>Bacteria</taxon>
        <taxon>Bacillati</taxon>
        <taxon>Actinomycetota</taxon>
        <taxon>Actinomycetes</taxon>
        <taxon>Mycobacteriales</taxon>
        <taxon>Nocardiaceae</taxon>
        <taxon>Rhodococcus</taxon>
        <taxon>Rhodococcus erythropolis group</taxon>
    </lineage>
</organism>
<name>A0ABV5XAQ3_9NOCA</name>